<dbReference type="PANTHER" id="PTHR34605">
    <property type="entry name" value="PHAGE_INTEGRASE DOMAIN-CONTAINING PROTEIN"/>
    <property type="match status" value="1"/>
</dbReference>
<evidence type="ECO:0000313" key="8">
    <source>
        <dbReference type="Proteomes" id="UP000198953"/>
    </source>
</evidence>
<dbReference type="InterPro" id="IPR052925">
    <property type="entry name" value="Phage_Integrase-like_Recomb"/>
</dbReference>
<protein>
    <submittedName>
        <fullName evidence="7">Site-specific recombinase XerD</fullName>
    </submittedName>
</protein>
<dbReference type="STRING" id="46177.SAMN05660976_01107"/>
<evidence type="ECO:0000256" key="1">
    <source>
        <dbReference type="ARBA" id="ARBA00023125"/>
    </source>
</evidence>
<feature type="domain" description="Core-binding (CB)" evidence="6">
    <location>
        <begin position="28"/>
        <end position="111"/>
    </location>
</feature>
<dbReference type="Gene3D" id="1.10.443.10">
    <property type="entry name" value="Intergrase catalytic core"/>
    <property type="match status" value="1"/>
</dbReference>
<dbReference type="InterPro" id="IPR002104">
    <property type="entry name" value="Integrase_catalytic"/>
</dbReference>
<keyword evidence="2" id="KW-0233">DNA recombination</keyword>
<sequence length="345" mass="36948">MGYGGLIQPAGERPPISGTPENHAAHTAADYALSDETRKLIADGVPANTRRAYTRQWAAFAAWCAAHERLALPATEQTLAEYTAQLCAAGQAPASIEQALAAVRTMHRLSGHPGRPGTEAARLALRAYKRRRADDGGRAQREAPPITIDALRAMVSACDLTTARGLRDRVLLVLGLALMGRRSELVALTRDDVREVADGLEVTIRTSKTDKDSRGETIAIPRGSHPLTDPVAAWRDWLQVLDQAGHTSGRLLRRLTRHGTVGPSLGADAVNVIVRDLAVRAGVPSADRVTAHSLRAGGATVAYAAGVPVSVIAKHGRWAPASPVVLRYIRAVDRWRDNAMRNVGL</sequence>
<dbReference type="Proteomes" id="UP000198953">
    <property type="component" value="Unassembled WGS sequence"/>
</dbReference>
<name>A0A1H7JFL8_9ACTN</name>
<dbReference type="OrthoDB" id="9815875at2"/>
<dbReference type="GO" id="GO:0015074">
    <property type="term" value="P:DNA integration"/>
    <property type="evidence" value="ECO:0007669"/>
    <property type="project" value="InterPro"/>
</dbReference>
<dbReference type="SUPFAM" id="SSF56349">
    <property type="entry name" value="DNA breaking-rejoining enzymes"/>
    <property type="match status" value="1"/>
</dbReference>
<dbReference type="Gene3D" id="1.10.150.130">
    <property type="match status" value="1"/>
</dbReference>
<gene>
    <name evidence="7" type="ORF">SAMN05660976_01107</name>
</gene>
<dbReference type="EMBL" id="FOBF01000002">
    <property type="protein sequence ID" value="SEK73411.1"/>
    <property type="molecule type" value="Genomic_DNA"/>
</dbReference>
<dbReference type="InterPro" id="IPR010998">
    <property type="entry name" value="Integrase_recombinase_N"/>
</dbReference>
<dbReference type="Pfam" id="PF00589">
    <property type="entry name" value="Phage_integrase"/>
    <property type="match status" value="1"/>
</dbReference>
<dbReference type="CDD" id="cd00799">
    <property type="entry name" value="INT_Cre_C"/>
    <property type="match status" value="1"/>
</dbReference>
<keyword evidence="1 3" id="KW-0238">DNA-binding</keyword>
<dbReference type="SUPFAM" id="SSF47823">
    <property type="entry name" value="lambda integrase-like, N-terminal domain"/>
    <property type="match status" value="1"/>
</dbReference>
<dbReference type="InterPro" id="IPR044068">
    <property type="entry name" value="CB"/>
</dbReference>
<dbReference type="AlphaFoldDB" id="A0A1H7JFL8"/>
<proteinExistence type="predicted"/>
<keyword evidence="8" id="KW-1185">Reference proteome</keyword>
<dbReference type="InterPro" id="IPR013762">
    <property type="entry name" value="Integrase-like_cat_sf"/>
</dbReference>
<dbReference type="PROSITE" id="PS51898">
    <property type="entry name" value="TYR_RECOMBINASE"/>
    <property type="match status" value="1"/>
</dbReference>
<dbReference type="RefSeq" id="WP_091098732.1">
    <property type="nucleotide sequence ID" value="NZ_FOBF01000002.1"/>
</dbReference>
<evidence type="ECO:0000256" key="2">
    <source>
        <dbReference type="ARBA" id="ARBA00023172"/>
    </source>
</evidence>
<evidence type="ECO:0000256" key="4">
    <source>
        <dbReference type="SAM" id="MobiDB-lite"/>
    </source>
</evidence>
<evidence type="ECO:0000313" key="7">
    <source>
        <dbReference type="EMBL" id="SEK73411.1"/>
    </source>
</evidence>
<dbReference type="PROSITE" id="PS51900">
    <property type="entry name" value="CB"/>
    <property type="match status" value="1"/>
</dbReference>
<dbReference type="PANTHER" id="PTHR34605:SF4">
    <property type="entry name" value="DNA ADENINE METHYLTRANSFERASE"/>
    <property type="match status" value="1"/>
</dbReference>
<feature type="region of interest" description="Disordered" evidence="4">
    <location>
        <begin position="1"/>
        <end position="23"/>
    </location>
</feature>
<evidence type="ECO:0000259" key="6">
    <source>
        <dbReference type="PROSITE" id="PS51900"/>
    </source>
</evidence>
<reference evidence="7 8" key="1">
    <citation type="submission" date="2016-10" db="EMBL/GenBank/DDBJ databases">
        <authorList>
            <person name="de Groot N.N."/>
        </authorList>
    </citation>
    <scope>NUCLEOTIDE SEQUENCE [LARGE SCALE GENOMIC DNA]</scope>
    <source>
        <strain evidence="7 8">DSM 43357</strain>
    </source>
</reference>
<accession>A0A1H7JFL8</accession>
<organism evidence="7 8">
    <name type="scientific">Nonomuraea pusilla</name>
    <dbReference type="NCBI Taxonomy" id="46177"/>
    <lineage>
        <taxon>Bacteria</taxon>
        <taxon>Bacillati</taxon>
        <taxon>Actinomycetota</taxon>
        <taxon>Actinomycetes</taxon>
        <taxon>Streptosporangiales</taxon>
        <taxon>Streptosporangiaceae</taxon>
        <taxon>Nonomuraea</taxon>
    </lineage>
</organism>
<feature type="domain" description="Tyr recombinase" evidence="5">
    <location>
        <begin position="141"/>
        <end position="342"/>
    </location>
</feature>
<dbReference type="GO" id="GO:0003677">
    <property type="term" value="F:DNA binding"/>
    <property type="evidence" value="ECO:0007669"/>
    <property type="project" value="UniProtKB-UniRule"/>
</dbReference>
<dbReference type="InterPro" id="IPR011010">
    <property type="entry name" value="DNA_brk_join_enz"/>
</dbReference>
<evidence type="ECO:0000256" key="3">
    <source>
        <dbReference type="PROSITE-ProRule" id="PRU01248"/>
    </source>
</evidence>
<dbReference type="GO" id="GO:0006310">
    <property type="term" value="P:DNA recombination"/>
    <property type="evidence" value="ECO:0007669"/>
    <property type="project" value="UniProtKB-KW"/>
</dbReference>
<evidence type="ECO:0000259" key="5">
    <source>
        <dbReference type="PROSITE" id="PS51898"/>
    </source>
</evidence>